<keyword evidence="3" id="KW-1185">Reference proteome</keyword>
<dbReference type="InterPro" id="IPR016181">
    <property type="entry name" value="Acyl_CoA_acyltransferase"/>
</dbReference>
<dbReference type="InterPro" id="IPR000182">
    <property type="entry name" value="GNAT_dom"/>
</dbReference>
<name>A0A133UY59_9EURY</name>
<dbReference type="AlphaFoldDB" id="A0A133UY59"/>
<dbReference type="CDD" id="cd04301">
    <property type="entry name" value="NAT_SF"/>
    <property type="match status" value="1"/>
</dbReference>
<dbReference type="Proteomes" id="UP000070344">
    <property type="component" value="Unassembled WGS sequence"/>
</dbReference>
<evidence type="ECO:0000313" key="3">
    <source>
        <dbReference type="Proteomes" id="UP000070344"/>
    </source>
</evidence>
<evidence type="ECO:0000313" key="2">
    <source>
        <dbReference type="EMBL" id="KXA99110.1"/>
    </source>
</evidence>
<dbReference type="Pfam" id="PF00583">
    <property type="entry name" value="Acetyltransf_1"/>
    <property type="match status" value="1"/>
</dbReference>
<evidence type="ECO:0000259" key="1">
    <source>
        <dbReference type="PROSITE" id="PS51186"/>
    </source>
</evidence>
<dbReference type="SUPFAM" id="SSF55729">
    <property type="entry name" value="Acyl-CoA N-acyltransferases (Nat)"/>
    <property type="match status" value="1"/>
</dbReference>
<gene>
    <name evidence="2" type="ORF">AKJ41_05950</name>
</gene>
<comment type="caution">
    <text evidence="2">The sequence shown here is derived from an EMBL/GenBank/DDBJ whole genome shotgun (WGS) entry which is preliminary data.</text>
</comment>
<feature type="domain" description="N-acetyltransferase" evidence="1">
    <location>
        <begin position="1"/>
        <end position="63"/>
    </location>
</feature>
<dbReference type="GO" id="GO:0016747">
    <property type="term" value="F:acyltransferase activity, transferring groups other than amino-acyl groups"/>
    <property type="evidence" value="ECO:0007669"/>
    <property type="project" value="InterPro"/>
</dbReference>
<protein>
    <recommendedName>
        <fullName evidence="1">N-acetyltransferase domain-containing protein</fullName>
    </recommendedName>
</protein>
<sequence length="63" mass="7604">MGFRKYLLDIAVKEVERRRRIGTSLLKTLVERFKQKNVISIRLELILAPKNFPLISELFFWRL</sequence>
<accession>A0A133UY59</accession>
<dbReference type="Gene3D" id="3.40.630.30">
    <property type="match status" value="1"/>
</dbReference>
<organism evidence="2 3">
    <name type="scientific">candidate division MSBL1 archaeon SCGC-AAA259O05</name>
    <dbReference type="NCBI Taxonomy" id="1698271"/>
    <lineage>
        <taxon>Archaea</taxon>
        <taxon>Methanobacteriati</taxon>
        <taxon>Methanobacteriota</taxon>
        <taxon>candidate division MSBL1</taxon>
    </lineage>
</organism>
<reference evidence="2 3" key="1">
    <citation type="journal article" date="2016" name="Sci. Rep.">
        <title>Metabolic traits of an uncultured archaeal lineage -MSBL1- from brine pools of the Red Sea.</title>
        <authorList>
            <person name="Mwirichia R."/>
            <person name="Alam I."/>
            <person name="Rashid M."/>
            <person name="Vinu M."/>
            <person name="Ba-Alawi W."/>
            <person name="Anthony Kamau A."/>
            <person name="Kamanda Ngugi D."/>
            <person name="Goker M."/>
            <person name="Klenk H.P."/>
            <person name="Bajic V."/>
            <person name="Stingl U."/>
        </authorList>
    </citation>
    <scope>NUCLEOTIDE SEQUENCE [LARGE SCALE GENOMIC DNA]</scope>
    <source>
        <strain evidence="2">SCGC-AAA259O05</strain>
    </source>
</reference>
<proteinExistence type="predicted"/>
<dbReference type="PROSITE" id="PS51186">
    <property type="entry name" value="GNAT"/>
    <property type="match status" value="1"/>
</dbReference>
<dbReference type="EMBL" id="LHXV01000112">
    <property type="protein sequence ID" value="KXA99110.1"/>
    <property type="molecule type" value="Genomic_DNA"/>
</dbReference>